<gene>
    <name evidence="2" type="ORF">DN730_16335</name>
</gene>
<dbReference type="EMBL" id="QKRA01000010">
    <property type="protein sequence ID" value="RDL43068.1"/>
    <property type="molecule type" value="Genomic_DNA"/>
</dbReference>
<comment type="caution">
    <text evidence="2">The sequence shown here is derived from an EMBL/GenBank/DDBJ whole genome shotgun (WGS) entry which is preliminary data.</text>
</comment>
<proteinExistence type="predicted"/>
<organism evidence="2 3">
    <name type="scientific">Marinomonas piezotolerans</name>
    <dbReference type="NCBI Taxonomy" id="2213058"/>
    <lineage>
        <taxon>Bacteria</taxon>
        <taxon>Pseudomonadati</taxon>
        <taxon>Pseudomonadota</taxon>
        <taxon>Gammaproteobacteria</taxon>
        <taxon>Oceanospirillales</taxon>
        <taxon>Oceanospirillaceae</taxon>
        <taxon>Marinomonas</taxon>
    </lineage>
</organism>
<keyword evidence="1" id="KW-0472">Membrane</keyword>
<name>A0A370U5N6_9GAMM</name>
<evidence type="ECO:0000313" key="2">
    <source>
        <dbReference type="EMBL" id="RDL43068.1"/>
    </source>
</evidence>
<dbReference type="RefSeq" id="WP_115469219.1">
    <property type="nucleotide sequence ID" value="NZ_QKRA01000010.1"/>
</dbReference>
<dbReference type="OrthoDB" id="6101862at2"/>
<keyword evidence="3" id="KW-1185">Reference proteome</keyword>
<protein>
    <submittedName>
        <fullName evidence="2">Uncharacterized protein</fullName>
    </submittedName>
</protein>
<dbReference type="Proteomes" id="UP000254326">
    <property type="component" value="Unassembled WGS sequence"/>
</dbReference>
<accession>A0A370U5N6</accession>
<evidence type="ECO:0000256" key="1">
    <source>
        <dbReference type="SAM" id="Phobius"/>
    </source>
</evidence>
<reference evidence="2 3" key="1">
    <citation type="submission" date="2018-06" db="EMBL/GenBank/DDBJ databases">
        <title>Marinomonas sp. YLB-05 draft genome sequence.</title>
        <authorList>
            <person name="Yu L."/>
            <person name="Tang X."/>
        </authorList>
    </citation>
    <scope>NUCLEOTIDE SEQUENCE [LARGE SCALE GENOMIC DNA]</scope>
    <source>
        <strain evidence="2 3">YLB-05</strain>
    </source>
</reference>
<keyword evidence="1" id="KW-0812">Transmembrane</keyword>
<dbReference type="AlphaFoldDB" id="A0A370U5N6"/>
<keyword evidence="1" id="KW-1133">Transmembrane helix</keyword>
<evidence type="ECO:0000313" key="3">
    <source>
        <dbReference type="Proteomes" id="UP000254326"/>
    </source>
</evidence>
<sequence>MPHTLVVSLSIILAVVLVALIVLVVLVRFFKTRKAKQMQELELLVRRCQRIEQILNTVSDRYLPLTTKLVLVEYLISSLTLIKKHAVETELVKWMPQYLQLFEELKEGQQATLKDKVVSAQQLAQVQQALQALPLLIRGLVGLGVLDKATAKEQVVQIRFSYFLAHHDLLVREAQLDLDIDKKARALEKLRLALVEIEKVGTVTQSEVLIKRLNSIIHRVESELFGKKPRVS</sequence>
<feature type="transmembrane region" description="Helical" evidence="1">
    <location>
        <begin position="6"/>
        <end position="30"/>
    </location>
</feature>